<dbReference type="GO" id="GO:0005739">
    <property type="term" value="C:mitochondrion"/>
    <property type="evidence" value="ECO:0007669"/>
    <property type="project" value="TreeGrafter"/>
</dbReference>
<feature type="domain" description="Rhodanese" evidence="2">
    <location>
        <begin position="102"/>
        <end position="203"/>
    </location>
</feature>
<organism evidence="3 4">
    <name type="scientific">Brettanomyces naardenensis</name>
    <name type="common">Yeast</name>
    <dbReference type="NCBI Taxonomy" id="13370"/>
    <lineage>
        <taxon>Eukaryota</taxon>
        <taxon>Fungi</taxon>
        <taxon>Dikarya</taxon>
        <taxon>Ascomycota</taxon>
        <taxon>Saccharomycotina</taxon>
        <taxon>Pichiomycetes</taxon>
        <taxon>Pichiales</taxon>
        <taxon>Pichiaceae</taxon>
        <taxon>Brettanomyces</taxon>
    </lineage>
</organism>
<dbReference type="OrthoDB" id="566238at2759"/>
<protein>
    <submittedName>
        <fullName evidence="3">DEKNAAC102267</fullName>
    </submittedName>
</protein>
<name>A0A448YLC7_BRENA</name>
<dbReference type="Gene3D" id="3.40.250.10">
    <property type="entry name" value="Rhodanese-like domain"/>
    <property type="match status" value="1"/>
</dbReference>
<dbReference type="STRING" id="13370.A0A448YLC7"/>
<dbReference type="AlphaFoldDB" id="A0A448YLC7"/>
<dbReference type="SUPFAM" id="SSF52821">
    <property type="entry name" value="Rhodanese/Cell cycle control phosphatase"/>
    <property type="match status" value="1"/>
</dbReference>
<dbReference type="FunCoup" id="A0A448YLC7">
    <property type="interactions" value="659"/>
</dbReference>
<proteinExistence type="predicted"/>
<dbReference type="SMART" id="SM00450">
    <property type="entry name" value="RHOD"/>
    <property type="match status" value="1"/>
</dbReference>
<dbReference type="InParanoid" id="A0A448YLC7"/>
<evidence type="ECO:0000256" key="1">
    <source>
        <dbReference type="SAM" id="MobiDB-lite"/>
    </source>
</evidence>
<dbReference type="InterPro" id="IPR036873">
    <property type="entry name" value="Rhodanese-like_dom_sf"/>
</dbReference>
<dbReference type="Pfam" id="PF00581">
    <property type="entry name" value="Rhodanese"/>
    <property type="match status" value="1"/>
</dbReference>
<feature type="region of interest" description="Disordered" evidence="1">
    <location>
        <begin position="198"/>
        <end position="232"/>
    </location>
</feature>
<dbReference type="EMBL" id="CAACVR010000012">
    <property type="protein sequence ID" value="VEU21653.1"/>
    <property type="molecule type" value="Genomic_DNA"/>
</dbReference>
<evidence type="ECO:0000259" key="2">
    <source>
        <dbReference type="PROSITE" id="PS50206"/>
    </source>
</evidence>
<keyword evidence="4" id="KW-1185">Reference proteome</keyword>
<dbReference type="PANTHER" id="PTHR44086">
    <property type="entry name" value="THIOSULFATE SULFURTRANSFERASE RDL2, MITOCHONDRIAL-RELATED"/>
    <property type="match status" value="1"/>
</dbReference>
<dbReference type="PANTHER" id="PTHR44086:SF10">
    <property type="entry name" value="THIOSULFATE SULFURTRANSFERASE_RHODANESE-LIKE DOMAIN-CONTAINING PROTEIN 3"/>
    <property type="match status" value="1"/>
</dbReference>
<reference evidence="3 4" key="1">
    <citation type="submission" date="2018-12" db="EMBL/GenBank/DDBJ databases">
        <authorList>
            <person name="Tiukova I."/>
            <person name="Dainat J."/>
        </authorList>
    </citation>
    <scope>NUCLEOTIDE SEQUENCE [LARGE SCALE GENOMIC DNA]</scope>
</reference>
<dbReference type="InterPro" id="IPR001763">
    <property type="entry name" value="Rhodanese-like_dom"/>
</dbReference>
<accession>A0A448YLC7</accession>
<dbReference type="Proteomes" id="UP000290900">
    <property type="component" value="Unassembled WGS sequence"/>
</dbReference>
<gene>
    <name evidence="3" type="ORF">BRENAR_LOCUS2386</name>
</gene>
<dbReference type="PROSITE" id="PS50206">
    <property type="entry name" value="RHODANESE_3"/>
    <property type="match status" value="1"/>
</dbReference>
<evidence type="ECO:0000313" key="3">
    <source>
        <dbReference type="EMBL" id="VEU21653.1"/>
    </source>
</evidence>
<evidence type="ECO:0000313" key="4">
    <source>
        <dbReference type="Proteomes" id="UP000290900"/>
    </source>
</evidence>
<sequence length="232" mass="26158">MSFRVTTRQTVQGFRRFLTVDSKRTIQLVPLAKQACRSSVRSLSTLNVAKNGRFLVGYNRASYSVFNVPSKQQYVRYYSVIEEESSAPVIDFAKMTEIVTEKDPAYVVVDVREPDEFAEGHIPGSINIPCKSSPGAFGLQPEEFRLTFGFDKPATDKTLVFYCLGGIRSSISEELAGTCDYSKRLNYKGSWEDWVANRGAVEFPPPEQKKDEGKAENKPEEAEPKKEETEKK</sequence>
<dbReference type="GO" id="GO:0004792">
    <property type="term" value="F:thiosulfate-cyanide sulfurtransferase activity"/>
    <property type="evidence" value="ECO:0007669"/>
    <property type="project" value="TreeGrafter"/>
</dbReference>
<feature type="compositionally biased region" description="Basic and acidic residues" evidence="1">
    <location>
        <begin position="207"/>
        <end position="232"/>
    </location>
</feature>